<evidence type="ECO:0000313" key="2">
    <source>
        <dbReference type="Proteomes" id="UP000280726"/>
    </source>
</evidence>
<proteinExistence type="predicted"/>
<reference evidence="1 2" key="1">
    <citation type="submission" date="2018-11" db="EMBL/GenBank/DDBJ databases">
        <title>Sequencing the genomes of 1000 actinobacteria strains.</title>
        <authorList>
            <person name="Klenk H.-P."/>
        </authorList>
    </citation>
    <scope>NUCLEOTIDE SEQUENCE [LARGE SCALE GENOMIC DNA]</scope>
    <source>
        <strain evidence="1 2">DSM 14418</strain>
    </source>
</reference>
<organism evidence="1 2">
    <name type="scientific">Georgenia muralis</name>
    <dbReference type="NCBI Taxonomy" id="154117"/>
    <lineage>
        <taxon>Bacteria</taxon>
        <taxon>Bacillati</taxon>
        <taxon>Actinomycetota</taxon>
        <taxon>Actinomycetes</taxon>
        <taxon>Micrococcales</taxon>
        <taxon>Bogoriellaceae</taxon>
        <taxon>Georgenia</taxon>
    </lineage>
</organism>
<name>A0A3N4Z1M1_9MICO</name>
<evidence type="ECO:0000313" key="1">
    <source>
        <dbReference type="EMBL" id="RPF27159.1"/>
    </source>
</evidence>
<dbReference type="AlphaFoldDB" id="A0A3N4Z1M1"/>
<sequence>MPTVPRVTGDQTYDGLLVQDDLPAGWHLPNRFPGERADDASGEIDALLGYDDQTVDEEQRQARMGSEQNETVDGRWRYIEHTATATRVYLRLQRQLFGVPEEVRITGVVYLPWRPGDPITSQLLRELPTARIEAAINQRLFAMKRATTLTGGKIELPSGRKIAERDLLKPLGDPKQTPDFYELVALQHGRLTANGDANPSATMAELSGVALSTAQGWVAKARARGLLPPGRRGRAG</sequence>
<keyword evidence="2" id="KW-1185">Reference proteome</keyword>
<dbReference type="EMBL" id="RKRA01000001">
    <property type="protein sequence ID" value="RPF27159.1"/>
    <property type="molecule type" value="Genomic_DNA"/>
</dbReference>
<comment type="caution">
    <text evidence="1">The sequence shown here is derived from an EMBL/GenBank/DDBJ whole genome shotgun (WGS) entry which is preliminary data.</text>
</comment>
<gene>
    <name evidence="1" type="ORF">EDD32_1629</name>
</gene>
<protein>
    <submittedName>
        <fullName evidence="1">Uncharacterized protein</fullName>
    </submittedName>
</protein>
<dbReference type="Proteomes" id="UP000280726">
    <property type="component" value="Unassembled WGS sequence"/>
</dbReference>
<accession>A0A3N4Z1M1</accession>